<evidence type="ECO:0000256" key="1">
    <source>
        <dbReference type="ARBA" id="ARBA00004496"/>
    </source>
</evidence>
<dbReference type="PANTHER" id="PTHR33202">
    <property type="entry name" value="ZINC UPTAKE REGULATION PROTEIN"/>
    <property type="match status" value="1"/>
</dbReference>
<keyword evidence="9" id="KW-0238">DNA-binding</keyword>
<name>A0ABN3AZA5_9MICO</name>
<dbReference type="InterPro" id="IPR036388">
    <property type="entry name" value="WH-like_DNA-bd_sf"/>
</dbReference>
<evidence type="ECO:0000256" key="8">
    <source>
        <dbReference type="ARBA" id="ARBA00023015"/>
    </source>
</evidence>
<comment type="caution">
    <text evidence="11">The sequence shown here is derived from an EMBL/GenBank/DDBJ whole genome shotgun (WGS) entry which is preliminary data.</text>
</comment>
<dbReference type="Gene3D" id="1.10.10.10">
    <property type="entry name" value="Winged helix-like DNA-binding domain superfamily/Winged helix DNA-binding domain"/>
    <property type="match status" value="1"/>
</dbReference>
<sequence length="133" mass="14504">MTDVRRRSTKQREAVRDALDAADGFVSAQSLHAAMRDGGSTVGLATVYRALATLETDGVADAVQHDGETVYRACTPTHHHHLICRECGRTIELEADRIEAWTQQVAADHGYRDARHTIEITGICDRHAPGGDA</sequence>
<accession>A0ABN3AZA5</accession>
<keyword evidence="4" id="KW-0963">Cytoplasm</keyword>
<evidence type="ECO:0000256" key="10">
    <source>
        <dbReference type="ARBA" id="ARBA00023163"/>
    </source>
</evidence>
<evidence type="ECO:0000256" key="2">
    <source>
        <dbReference type="ARBA" id="ARBA00007957"/>
    </source>
</evidence>
<comment type="subunit">
    <text evidence="3">Homodimer.</text>
</comment>
<evidence type="ECO:0000313" key="12">
    <source>
        <dbReference type="Proteomes" id="UP001501599"/>
    </source>
</evidence>
<proteinExistence type="inferred from homology"/>
<comment type="subcellular location">
    <subcellularLocation>
        <location evidence="1">Cytoplasm</location>
    </subcellularLocation>
</comment>
<dbReference type="InterPro" id="IPR002481">
    <property type="entry name" value="FUR"/>
</dbReference>
<evidence type="ECO:0000256" key="3">
    <source>
        <dbReference type="ARBA" id="ARBA00011738"/>
    </source>
</evidence>
<keyword evidence="6" id="KW-0479">Metal-binding</keyword>
<comment type="similarity">
    <text evidence="2">Belongs to the Fur family.</text>
</comment>
<keyword evidence="8" id="KW-0805">Transcription regulation</keyword>
<gene>
    <name evidence="11" type="ORF">GCM10009846_29070</name>
</gene>
<evidence type="ECO:0000256" key="5">
    <source>
        <dbReference type="ARBA" id="ARBA00022491"/>
    </source>
</evidence>
<evidence type="ECO:0000256" key="9">
    <source>
        <dbReference type="ARBA" id="ARBA00023125"/>
    </source>
</evidence>
<dbReference type="CDD" id="cd07153">
    <property type="entry name" value="Fur_like"/>
    <property type="match status" value="1"/>
</dbReference>
<dbReference type="Pfam" id="PF01475">
    <property type="entry name" value="FUR"/>
    <property type="match status" value="1"/>
</dbReference>
<keyword evidence="10" id="KW-0804">Transcription</keyword>
<dbReference type="PANTHER" id="PTHR33202:SF2">
    <property type="entry name" value="FERRIC UPTAKE REGULATION PROTEIN"/>
    <property type="match status" value="1"/>
</dbReference>
<dbReference type="Gene3D" id="3.30.1490.190">
    <property type="match status" value="1"/>
</dbReference>
<evidence type="ECO:0000313" key="11">
    <source>
        <dbReference type="EMBL" id="GAA2176207.1"/>
    </source>
</evidence>
<evidence type="ECO:0000256" key="6">
    <source>
        <dbReference type="ARBA" id="ARBA00022723"/>
    </source>
</evidence>
<dbReference type="Proteomes" id="UP001501599">
    <property type="component" value="Unassembled WGS sequence"/>
</dbReference>
<organism evidence="11 12">
    <name type="scientific">Agrococcus versicolor</name>
    <dbReference type="NCBI Taxonomy" id="501482"/>
    <lineage>
        <taxon>Bacteria</taxon>
        <taxon>Bacillati</taxon>
        <taxon>Actinomycetota</taxon>
        <taxon>Actinomycetes</taxon>
        <taxon>Micrococcales</taxon>
        <taxon>Microbacteriaceae</taxon>
        <taxon>Agrococcus</taxon>
    </lineage>
</organism>
<keyword evidence="5" id="KW-0678">Repressor</keyword>
<evidence type="ECO:0000256" key="7">
    <source>
        <dbReference type="ARBA" id="ARBA00022833"/>
    </source>
</evidence>
<reference evidence="11 12" key="1">
    <citation type="journal article" date="2019" name="Int. J. Syst. Evol. Microbiol.">
        <title>The Global Catalogue of Microorganisms (GCM) 10K type strain sequencing project: providing services to taxonomists for standard genome sequencing and annotation.</title>
        <authorList>
            <consortium name="The Broad Institute Genomics Platform"/>
            <consortium name="The Broad Institute Genome Sequencing Center for Infectious Disease"/>
            <person name="Wu L."/>
            <person name="Ma J."/>
        </authorList>
    </citation>
    <scope>NUCLEOTIDE SEQUENCE [LARGE SCALE GENOMIC DNA]</scope>
    <source>
        <strain evidence="11 12">JCM 16026</strain>
    </source>
</reference>
<keyword evidence="7" id="KW-0862">Zinc</keyword>
<dbReference type="EMBL" id="BAAAQT010000008">
    <property type="protein sequence ID" value="GAA2176207.1"/>
    <property type="molecule type" value="Genomic_DNA"/>
</dbReference>
<dbReference type="SUPFAM" id="SSF46785">
    <property type="entry name" value="Winged helix' DNA-binding domain"/>
    <property type="match status" value="1"/>
</dbReference>
<evidence type="ECO:0000256" key="4">
    <source>
        <dbReference type="ARBA" id="ARBA00022490"/>
    </source>
</evidence>
<dbReference type="InterPro" id="IPR043135">
    <property type="entry name" value="Fur_C"/>
</dbReference>
<protein>
    <submittedName>
        <fullName evidence="11">Fur family transcriptional regulator</fullName>
    </submittedName>
</protein>
<dbReference type="InterPro" id="IPR036390">
    <property type="entry name" value="WH_DNA-bd_sf"/>
</dbReference>
<keyword evidence="12" id="KW-1185">Reference proteome</keyword>